<dbReference type="Proteomes" id="UP001610100">
    <property type="component" value="Unassembled WGS sequence"/>
</dbReference>
<dbReference type="InterPro" id="IPR021215">
    <property type="entry name" value="DUF2752"/>
</dbReference>
<proteinExistence type="predicted"/>
<feature type="transmembrane region" description="Helical" evidence="1">
    <location>
        <begin position="76"/>
        <end position="94"/>
    </location>
</feature>
<name>A0ABW7N2A6_9FLAO</name>
<comment type="caution">
    <text evidence="2">The sequence shown here is derived from an EMBL/GenBank/DDBJ whole genome shotgun (WGS) entry which is preliminary data.</text>
</comment>
<organism evidence="2 3">
    <name type="scientific">Gaetbulibacter aestuarii</name>
    <dbReference type="NCBI Taxonomy" id="1502358"/>
    <lineage>
        <taxon>Bacteria</taxon>
        <taxon>Pseudomonadati</taxon>
        <taxon>Bacteroidota</taxon>
        <taxon>Flavobacteriia</taxon>
        <taxon>Flavobacteriales</taxon>
        <taxon>Flavobacteriaceae</taxon>
        <taxon>Gaetbulibacter</taxon>
    </lineage>
</organism>
<keyword evidence="3" id="KW-1185">Reference proteome</keyword>
<dbReference type="Pfam" id="PF10825">
    <property type="entry name" value="DUF2752"/>
    <property type="match status" value="1"/>
</dbReference>
<keyword evidence="1" id="KW-0472">Membrane</keyword>
<accession>A0ABW7N2A6</accession>
<reference evidence="2 3" key="1">
    <citation type="submission" date="2024-02" db="EMBL/GenBank/DDBJ databases">
        <title>A Gaetbulibacter species isolated from tidal flats and genomic insights of their niches.</title>
        <authorList>
            <person name="Ye Y."/>
        </authorList>
    </citation>
    <scope>NUCLEOTIDE SEQUENCE [LARGE SCALE GENOMIC DNA]</scope>
    <source>
        <strain evidence="2 3">KYW382</strain>
    </source>
</reference>
<evidence type="ECO:0000313" key="3">
    <source>
        <dbReference type="Proteomes" id="UP001610100"/>
    </source>
</evidence>
<evidence type="ECO:0000313" key="2">
    <source>
        <dbReference type="EMBL" id="MFH6772153.1"/>
    </source>
</evidence>
<dbReference type="RefSeq" id="WP_344741437.1">
    <property type="nucleotide sequence ID" value="NZ_BAABAY010000002.1"/>
</dbReference>
<keyword evidence="1" id="KW-0812">Transmembrane</keyword>
<protein>
    <submittedName>
        <fullName evidence="2">DUF2752 domain-containing protein</fullName>
    </submittedName>
</protein>
<feature type="transmembrane region" description="Helical" evidence="1">
    <location>
        <begin position="44"/>
        <end position="64"/>
    </location>
</feature>
<keyword evidence="1" id="KW-1133">Transmembrane helix</keyword>
<dbReference type="EMBL" id="JBAWKB010000002">
    <property type="protein sequence ID" value="MFH6772153.1"/>
    <property type="molecule type" value="Genomic_DNA"/>
</dbReference>
<sequence length="99" mass="11381">MNFLATNYEQYMLPCLSKKFFGIECFGCGMQRSLVLLIQGDFSAAFHMYPAIFTLVLLFGVIGFNAIRNFKYAGKLIYFLAILNAVIIVTGYFYKHFNF</sequence>
<evidence type="ECO:0000256" key="1">
    <source>
        <dbReference type="SAM" id="Phobius"/>
    </source>
</evidence>
<gene>
    <name evidence="2" type="ORF">V8G58_09425</name>
</gene>